<feature type="transmembrane region" description="Helical" evidence="1">
    <location>
        <begin position="81"/>
        <end position="100"/>
    </location>
</feature>
<comment type="caution">
    <text evidence="2">The sequence shown here is derived from an EMBL/GenBank/DDBJ whole genome shotgun (WGS) entry which is preliminary data.</text>
</comment>
<evidence type="ECO:0000313" key="2">
    <source>
        <dbReference type="EMBL" id="MFC3137587.1"/>
    </source>
</evidence>
<dbReference type="Proteomes" id="UP001595621">
    <property type="component" value="Unassembled WGS sequence"/>
</dbReference>
<protein>
    <submittedName>
        <fullName evidence="2">Uncharacterized protein</fullName>
    </submittedName>
</protein>
<organism evidence="2 3">
    <name type="scientific">Shewanella submarina</name>
    <dbReference type="NCBI Taxonomy" id="2016376"/>
    <lineage>
        <taxon>Bacteria</taxon>
        <taxon>Pseudomonadati</taxon>
        <taxon>Pseudomonadota</taxon>
        <taxon>Gammaproteobacteria</taxon>
        <taxon>Alteromonadales</taxon>
        <taxon>Shewanellaceae</taxon>
        <taxon>Shewanella</taxon>
    </lineage>
</organism>
<keyword evidence="1" id="KW-0472">Membrane</keyword>
<accession>A0ABV7GCN8</accession>
<keyword evidence="1" id="KW-0812">Transmembrane</keyword>
<reference evidence="3" key="1">
    <citation type="journal article" date="2019" name="Int. J. Syst. Evol. Microbiol.">
        <title>The Global Catalogue of Microorganisms (GCM) 10K type strain sequencing project: providing services to taxonomists for standard genome sequencing and annotation.</title>
        <authorList>
            <consortium name="The Broad Institute Genomics Platform"/>
            <consortium name="The Broad Institute Genome Sequencing Center for Infectious Disease"/>
            <person name="Wu L."/>
            <person name="Ma J."/>
        </authorList>
    </citation>
    <scope>NUCLEOTIDE SEQUENCE [LARGE SCALE GENOMIC DNA]</scope>
    <source>
        <strain evidence="3">KCTC 52277</strain>
    </source>
</reference>
<gene>
    <name evidence="2" type="ORF">ACFOE0_05210</name>
</gene>
<sequence length="102" mass="12138">MMLAAIFGLIWLVLMVRASLTEYRYWQVIRHYEPEIWDKLGRPRMYQMPLVFLSAKNAKLLQSSRHEQVQRMSARHRLTGIQFLSYVVLMLVCSISYFKLAV</sequence>
<evidence type="ECO:0000313" key="3">
    <source>
        <dbReference type="Proteomes" id="UP001595621"/>
    </source>
</evidence>
<name>A0ABV7GCN8_9GAMM</name>
<evidence type="ECO:0000256" key="1">
    <source>
        <dbReference type="SAM" id="Phobius"/>
    </source>
</evidence>
<proteinExistence type="predicted"/>
<dbReference type="EMBL" id="JBHRTD010000006">
    <property type="protein sequence ID" value="MFC3137587.1"/>
    <property type="molecule type" value="Genomic_DNA"/>
</dbReference>
<dbReference type="RefSeq" id="WP_248935154.1">
    <property type="nucleotide sequence ID" value="NZ_JAKILF010000002.1"/>
</dbReference>
<keyword evidence="3" id="KW-1185">Reference proteome</keyword>
<keyword evidence="1" id="KW-1133">Transmembrane helix</keyword>